<evidence type="ECO:0000313" key="4">
    <source>
        <dbReference type="EMBL" id="MDJ1113492.1"/>
    </source>
</evidence>
<evidence type="ECO:0000259" key="3">
    <source>
        <dbReference type="Pfam" id="PF11181"/>
    </source>
</evidence>
<feature type="transmembrane region" description="Helical" evidence="2">
    <location>
        <begin position="91"/>
        <end position="116"/>
    </location>
</feature>
<dbReference type="EMBL" id="JASJND010000001">
    <property type="protein sequence ID" value="MDJ1113492.1"/>
    <property type="molecule type" value="Genomic_DNA"/>
</dbReference>
<keyword evidence="2" id="KW-1133">Transmembrane helix</keyword>
<dbReference type="RefSeq" id="WP_283714814.1">
    <property type="nucleotide sequence ID" value="NZ_JASJND010000001.1"/>
</dbReference>
<sequence length="225" mass="23579">MSMLGGAPKEHGATVAEYASYEAAQKSVSTLISSDVPAQDIAIVGRGLRSVERITGRLGYATAARSGAINGLLLGLLFAAIFVLGSPEAVIQVFVGVMLVGIALGMLMSIISYSIIRRRRDYTSVTQVIADHYDVTVLPRSFSRAKDLLGPAAAPVAPAPVDLTTPPQYGERVAPGQPLPERVDPAPAAPEERVDPAPAPPVEPPRYGERIDPPADPAPGPDPSR</sequence>
<evidence type="ECO:0000313" key="5">
    <source>
        <dbReference type="Proteomes" id="UP001321481"/>
    </source>
</evidence>
<name>A0ABT6ZCW6_9MICO</name>
<dbReference type="InterPro" id="IPR025889">
    <property type="entry name" value="GSP17M-like_dom"/>
</dbReference>
<dbReference type="Proteomes" id="UP001321481">
    <property type="component" value="Unassembled WGS sequence"/>
</dbReference>
<organism evidence="4 5">
    <name type="scientific">Microbacterium dauci</name>
    <dbReference type="NCBI Taxonomy" id="3048008"/>
    <lineage>
        <taxon>Bacteria</taxon>
        <taxon>Bacillati</taxon>
        <taxon>Actinomycetota</taxon>
        <taxon>Actinomycetes</taxon>
        <taxon>Micrococcales</taxon>
        <taxon>Microbacteriaceae</taxon>
        <taxon>Microbacterium</taxon>
    </lineage>
</organism>
<feature type="compositionally biased region" description="Pro residues" evidence="1">
    <location>
        <begin position="214"/>
        <end position="225"/>
    </location>
</feature>
<accession>A0ABT6ZCW6</accession>
<proteinExistence type="predicted"/>
<keyword evidence="5" id="KW-1185">Reference proteome</keyword>
<feature type="transmembrane region" description="Helical" evidence="2">
    <location>
        <begin position="67"/>
        <end position="85"/>
    </location>
</feature>
<evidence type="ECO:0000256" key="2">
    <source>
        <dbReference type="SAM" id="Phobius"/>
    </source>
</evidence>
<feature type="domain" description="General stress protein 17M-like" evidence="3">
    <location>
        <begin position="14"/>
        <end position="98"/>
    </location>
</feature>
<protein>
    <recommendedName>
        <fullName evidence="3">General stress protein 17M-like domain-containing protein</fullName>
    </recommendedName>
</protein>
<dbReference type="Pfam" id="PF11181">
    <property type="entry name" value="YflT"/>
    <property type="match status" value="1"/>
</dbReference>
<evidence type="ECO:0000256" key="1">
    <source>
        <dbReference type="SAM" id="MobiDB-lite"/>
    </source>
</evidence>
<reference evidence="4 5" key="1">
    <citation type="submission" date="2023-05" db="EMBL/GenBank/DDBJ databases">
        <title>Microbacterium dauci sp.nov., Isolated from Carrot Rhizosphere Soil.</title>
        <authorList>
            <person name="Xiao Z."/>
            <person name="Zheng J."/>
        </authorList>
    </citation>
    <scope>NUCLEOTIDE SEQUENCE [LARGE SCALE GENOMIC DNA]</scope>
    <source>
        <strain evidence="4 5">LX3-4</strain>
    </source>
</reference>
<comment type="caution">
    <text evidence="4">The sequence shown here is derived from an EMBL/GenBank/DDBJ whole genome shotgun (WGS) entry which is preliminary data.</text>
</comment>
<feature type="region of interest" description="Disordered" evidence="1">
    <location>
        <begin position="156"/>
        <end position="225"/>
    </location>
</feature>
<keyword evidence="2" id="KW-0472">Membrane</keyword>
<gene>
    <name evidence="4" type="ORF">QNI14_03385</name>
</gene>
<keyword evidence="2" id="KW-0812">Transmembrane</keyword>